<reference evidence="3" key="1">
    <citation type="submission" date="2018-05" db="EMBL/GenBank/DDBJ databases">
        <authorList>
            <person name="Lanie J.A."/>
            <person name="Ng W.-L."/>
            <person name="Kazmierczak K.M."/>
            <person name="Andrzejewski T.M."/>
            <person name="Davidsen T.M."/>
            <person name="Wayne K.J."/>
            <person name="Tettelin H."/>
            <person name="Glass J.I."/>
            <person name="Rusch D."/>
            <person name="Podicherti R."/>
            <person name="Tsui H.-C.T."/>
            <person name="Winkler M.E."/>
        </authorList>
    </citation>
    <scope>NUCLEOTIDE SEQUENCE</scope>
</reference>
<keyword evidence="1" id="KW-0812">Transmembrane</keyword>
<dbReference type="EMBL" id="UINC01066139">
    <property type="protein sequence ID" value="SVB96528.1"/>
    <property type="molecule type" value="Genomic_DNA"/>
</dbReference>
<dbReference type="GO" id="GO:0004222">
    <property type="term" value="F:metalloendopeptidase activity"/>
    <property type="evidence" value="ECO:0007669"/>
    <property type="project" value="TreeGrafter"/>
</dbReference>
<keyword evidence="1" id="KW-1133">Transmembrane helix</keyword>
<dbReference type="InterPro" id="IPR011055">
    <property type="entry name" value="Dup_hybrid_motif"/>
</dbReference>
<dbReference type="Pfam" id="PF01551">
    <property type="entry name" value="Peptidase_M23"/>
    <property type="match status" value="1"/>
</dbReference>
<sequence length="309" mass="33132">MENREWTFLCISGVGNPVRQYSVSTRVVSYAASFISALTTSVVALLVMAAVEGSARYEIRGLRSEKILLSQEVLDLQEKASEIEGLVDGLVENDERYRLLAGLGPIHEEIYEVGVGGPGTLAPISSLLWDTDPTTAKTIGAIDYDLSALKRRAELLSTSLTEATGRLETNRALLESTPSIIPAAGLLSSGFSQARLHPLSNEALPHPGIDLSAVGGTPIFSAAKGVVSYAGWKPGYGYTVEVDHGFGYMTRYAHASKLFVIRGQKVKRGESLAEVGKTGMATANHLHYEVWVGGEAKNPLNYILNGVIP</sequence>
<feature type="domain" description="M23ase beta-sheet core" evidence="2">
    <location>
        <begin position="205"/>
        <end position="299"/>
    </location>
</feature>
<dbReference type="PANTHER" id="PTHR21666:SF270">
    <property type="entry name" value="MUREIN HYDROLASE ACTIVATOR ENVC"/>
    <property type="match status" value="1"/>
</dbReference>
<protein>
    <recommendedName>
        <fullName evidence="2">M23ase beta-sheet core domain-containing protein</fullName>
    </recommendedName>
</protein>
<evidence type="ECO:0000256" key="1">
    <source>
        <dbReference type="SAM" id="Phobius"/>
    </source>
</evidence>
<evidence type="ECO:0000313" key="3">
    <source>
        <dbReference type="EMBL" id="SVB96528.1"/>
    </source>
</evidence>
<feature type="transmembrane region" description="Helical" evidence="1">
    <location>
        <begin position="27"/>
        <end position="51"/>
    </location>
</feature>
<dbReference type="InterPro" id="IPR016047">
    <property type="entry name" value="M23ase_b-sheet_dom"/>
</dbReference>
<proteinExistence type="predicted"/>
<accession>A0A382IAJ1</accession>
<evidence type="ECO:0000259" key="2">
    <source>
        <dbReference type="Pfam" id="PF01551"/>
    </source>
</evidence>
<dbReference type="AlphaFoldDB" id="A0A382IAJ1"/>
<keyword evidence="1" id="KW-0472">Membrane</keyword>
<gene>
    <name evidence="3" type="ORF">METZ01_LOCUS249382</name>
</gene>
<dbReference type="Gene3D" id="2.70.70.10">
    <property type="entry name" value="Glucose Permease (Domain IIA)"/>
    <property type="match status" value="1"/>
</dbReference>
<dbReference type="InterPro" id="IPR050570">
    <property type="entry name" value="Cell_wall_metabolism_enzyme"/>
</dbReference>
<dbReference type="SUPFAM" id="SSF51261">
    <property type="entry name" value="Duplicated hybrid motif"/>
    <property type="match status" value="1"/>
</dbReference>
<dbReference type="PANTHER" id="PTHR21666">
    <property type="entry name" value="PEPTIDASE-RELATED"/>
    <property type="match status" value="1"/>
</dbReference>
<dbReference type="CDD" id="cd12797">
    <property type="entry name" value="M23_peptidase"/>
    <property type="match status" value="1"/>
</dbReference>
<name>A0A382IAJ1_9ZZZZ</name>
<organism evidence="3">
    <name type="scientific">marine metagenome</name>
    <dbReference type="NCBI Taxonomy" id="408172"/>
    <lineage>
        <taxon>unclassified sequences</taxon>
        <taxon>metagenomes</taxon>
        <taxon>ecological metagenomes</taxon>
    </lineage>
</organism>